<keyword evidence="1" id="KW-0456">Lyase</keyword>
<dbReference type="PANTHER" id="PTHR35201">
    <property type="entry name" value="TERPENE SYNTHASE"/>
    <property type="match status" value="1"/>
</dbReference>
<gene>
    <name evidence="2" type="ORF">GCM10007901_32840</name>
</gene>
<dbReference type="EC" id="4.2.3.-" evidence="1"/>
<comment type="similarity">
    <text evidence="1">Belongs to the terpene synthase family.</text>
</comment>
<evidence type="ECO:0000256" key="1">
    <source>
        <dbReference type="RuleBase" id="RU366034"/>
    </source>
</evidence>
<reference evidence="3" key="1">
    <citation type="journal article" date="2019" name="Int. J. Syst. Evol. Microbiol.">
        <title>The Global Catalogue of Microorganisms (GCM) 10K type strain sequencing project: providing services to taxonomists for standard genome sequencing and annotation.</title>
        <authorList>
            <consortium name="The Broad Institute Genomics Platform"/>
            <consortium name="The Broad Institute Genome Sequencing Center for Infectious Disease"/>
            <person name="Wu L."/>
            <person name="Ma J."/>
        </authorList>
    </citation>
    <scope>NUCLEOTIDE SEQUENCE [LARGE SCALE GENOMIC DNA]</scope>
    <source>
        <strain evidence="3">NBRC 111980</strain>
    </source>
</reference>
<dbReference type="SFLD" id="SFLDG01020">
    <property type="entry name" value="Terpene_Cyclase_Like_2"/>
    <property type="match status" value="1"/>
</dbReference>
<dbReference type="Proteomes" id="UP001156670">
    <property type="component" value="Unassembled WGS sequence"/>
</dbReference>
<organism evidence="2 3">
    <name type="scientific">Dyella acidisoli</name>
    <dbReference type="NCBI Taxonomy" id="1867834"/>
    <lineage>
        <taxon>Bacteria</taxon>
        <taxon>Pseudomonadati</taxon>
        <taxon>Pseudomonadota</taxon>
        <taxon>Gammaproteobacteria</taxon>
        <taxon>Lysobacterales</taxon>
        <taxon>Rhodanobacteraceae</taxon>
        <taxon>Dyella</taxon>
    </lineage>
</organism>
<dbReference type="EMBL" id="BSOB01000046">
    <property type="protein sequence ID" value="GLQ94332.1"/>
    <property type="molecule type" value="Genomic_DNA"/>
</dbReference>
<accession>A0ABQ5XSL6</accession>
<dbReference type="RefSeq" id="WP_284322036.1">
    <property type="nucleotide sequence ID" value="NZ_BSOB01000046.1"/>
</dbReference>
<sequence length="369" mass="41996">MATHSVVRPTPFERAAPIRPSLFDLPFARRTSPDADAADRHNLEWGQRFGLVTTPHGIAGLEWMAYGLILASCLPGLRGEDLNLAADWTSWIVAFDDQFDGPISGKPHLIAQVMENMIDILRGEPGSPPHTYHPAEKALGDLMARTHARMSPTWCERYFEHQARFMSSVSTEMTQRIAARVWSLDEYMAHRNFTIWVLPLIDLVEMAIGYEMSEVVSDSWECATMRRELSFCIAGYNDVYSLPKDIIRNDPHNAILVLARLHNIPREQAMAKLRHLLDQSLARYLAAQAELPRLFDSLALSNTDREGCLRWSAEMDSLWLGVHDFHLYHPRYSPETMSKAPVEADRLDYWDMLPASKSTTNILSRNPHT</sequence>
<evidence type="ECO:0000313" key="3">
    <source>
        <dbReference type="Proteomes" id="UP001156670"/>
    </source>
</evidence>
<keyword evidence="3" id="KW-1185">Reference proteome</keyword>
<name>A0ABQ5XSL6_9GAMM</name>
<dbReference type="Pfam" id="PF19086">
    <property type="entry name" value="Terpene_syn_C_2"/>
    <property type="match status" value="1"/>
</dbReference>
<proteinExistence type="inferred from homology"/>
<protein>
    <recommendedName>
        <fullName evidence="1">Terpene synthase</fullName>
        <ecNumber evidence="1">4.2.3.-</ecNumber>
    </recommendedName>
</protein>
<dbReference type="PANTHER" id="PTHR35201:SF4">
    <property type="entry name" value="BETA-PINACENE SYNTHASE-RELATED"/>
    <property type="match status" value="1"/>
</dbReference>
<dbReference type="InterPro" id="IPR034686">
    <property type="entry name" value="Terpene_cyclase-like_2"/>
</dbReference>
<comment type="caution">
    <text evidence="2">The sequence shown here is derived from an EMBL/GenBank/DDBJ whole genome shotgun (WGS) entry which is preliminary data.</text>
</comment>
<comment type="cofactor">
    <cofactor evidence="1">
        <name>Mg(2+)</name>
        <dbReference type="ChEBI" id="CHEBI:18420"/>
    </cofactor>
</comment>
<dbReference type="Gene3D" id="1.10.600.10">
    <property type="entry name" value="Farnesyl Diphosphate Synthase"/>
    <property type="match status" value="1"/>
</dbReference>
<dbReference type="SFLD" id="SFLDS00005">
    <property type="entry name" value="Isoprenoid_Synthase_Type_I"/>
    <property type="match status" value="1"/>
</dbReference>
<dbReference type="SUPFAM" id="SSF48576">
    <property type="entry name" value="Terpenoid synthases"/>
    <property type="match status" value="1"/>
</dbReference>
<keyword evidence="1" id="KW-0460">Magnesium</keyword>
<keyword evidence="1" id="KW-0479">Metal-binding</keyword>
<dbReference type="InterPro" id="IPR008949">
    <property type="entry name" value="Isoprenoid_synthase_dom_sf"/>
</dbReference>
<evidence type="ECO:0000313" key="2">
    <source>
        <dbReference type="EMBL" id="GLQ94332.1"/>
    </source>
</evidence>